<name>A0ABW7KMG9_9NOCA</name>
<organism evidence="4 5">
    <name type="scientific">Antrihabitans spumae</name>
    <dbReference type="NCBI Taxonomy" id="3373370"/>
    <lineage>
        <taxon>Bacteria</taxon>
        <taxon>Bacillati</taxon>
        <taxon>Actinomycetota</taxon>
        <taxon>Actinomycetes</taxon>
        <taxon>Mycobacteriales</taxon>
        <taxon>Nocardiaceae</taxon>
        <taxon>Antrihabitans</taxon>
    </lineage>
</organism>
<dbReference type="Proteomes" id="UP001609219">
    <property type="component" value="Unassembled WGS sequence"/>
</dbReference>
<dbReference type="InterPro" id="IPR027417">
    <property type="entry name" value="P-loop_NTPase"/>
</dbReference>
<keyword evidence="6" id="KW-1185">Reference proteome</keyword>
<keyword evidence="2" id="KW-0812">Transmembrane</keyword>
<gene>
    <name evidence="4" type="ORF">ACHIPV_17610</name>
    <name evidence="3" type="ORF">ACHIRB_29905</name>
</gene>
<keyword evidence="2" id="KW-0472">Membrane</keyword>
<dbReference type="EMBL" id="JBIMSP010000029">
    <property type="protein sequence ID" value="MFH5243678.1"/>
    <property type="molecule type" value="Genomic_DNA"/>
</dbReference>
<comment type="caution">
    <text evidence="4">The sequence shown here is derived from an EMBL/GenBank/DDBJ whole genome shotgun (WGS) entry which is preliminary data.</text>
</comment>
<sequence>MSPTLGTHIERVWRRRRMVIAITLVCAVGSVIASLGNQTTYTGRALLSASTQTRAPEQDAILAQGYSFYFNDPSYQEVVRERSGIPDDVTSFVAQFVSAGPLLYVQATATDAEVAREAAGKLAQTFIGEINGHLDASRQQTIDDMTTAFDKVWGPKLAADDPEADTALLQLQKEIDDLNGNQTNRLTILQTDSGTVAMPASKVIPLASGVVGGLVLGCVVALLLGARTRRLYTEADVAEKTGVRVLETIPVGGGGVDEERRQVRLRHLANIVAKSSAQSPAVVAVCPTTPGTVGSEVAFAIAQQRAIQGVHTVFVRANLRDGAQDGPGVAEFLSTPGALHVQRAAGPAELDIVSQGETTGDPYGLFDRERVRELIGQAGDNADLVVVEAPPIASAAEGQVICDVADRTLLVLEAGRTTVEDVAEAIRVLEQMGGDVIGAVLVERTPHPADHSRHRVGAGATETVRAADVRSAR</sequence>
<dbReference type="SUPFAM" id="SSF52540">
    <property type="entry name" value="P-loop containing nucleoside triphosphate hydrolases"/>
    <property type="match status" value="1"/>
</dbReference>
<dbReference type="RefSeq" id="WP_395125220.1">
    <property type="nucleotide sequence ID" value="NZ_JBIMSN010000158.1"/>
</dbReference>
<accession>A0ABW7KMG9</accession>
<feature type="region of interest" description="Disordered" evidence="1">
    <location>
        <begin position="448"/>
        <end position="473"/>
    </location>
</feature>
<evidence type="ECO:0000313" key="4">
    <source>
        <dbReference type="EMBL" id="MFH5243678.1"/>
    </source>
</evidence>
<dbReference type="Proteomes" id="UP001609176">
    <property type="component" value="Unassembled WGS sequence"/>
</dbReference>
<reference evidence="5 6" key="1">
    <citation type="submission" date="2024-10" db="EMBL/GenBank/DDBJ databases">
        <authorList>
            <person name="Riesco R."/>
        </authorList>
    </citation>
    <scope>NUCLEOTIDE SEQUENCE [LARGE SCALE GENOMIC DNA]</scope>
    <source>
        <strain evidence="4 5">NCIMB 15448</strain>
        <strain evidence="3 6">NCIMB 15450</strain>
    </source>
</reference>
<evidence type="ECO:0000256" key="1">
    <source>
        <dbReference type="SAM" id="MobiDB-lite"/>
    </source>
</evidence>
<protein>
    <recommendedName>
        <fullName evidence="7">Polysaccharide chain length determinant N-terminal domain-containing protein</fullName>
    </recommendedName>
</protein>
<evidence type="ECO:0000313" key="5">
    <source>
        <dbReference type="Proteomes" id="UP001609176"/>
    </source>
</evidence>
<evidence type="ECO:0000256" key="2">
    <source>
        <dbReference type="SAM" id="Phobius"/>
    </source>
</evidence>
<keyword evidence="2" id="KW-1133">Transmembrane helix</keyword>
<feature type="transmembrane region" description="Helical" evidence="2">
    <location>
        <begin position="203"/>
        <end position="224"/>
    </location>
</feature>
<dbReference type="InterPro" id="IPR050445">
    <property type="entry name" value="Bact_polysacc_biosynth/exp"/>
</dbReference>
<dbReference type="Gene3D" id="3.40.50.300">
    <property type="entry name" value="P-loop containing nucleotide triphosphate hydrolases"/>
    <property type="match status" value="1"/>
</dbReference>
<evidence type="ECO:0000313" key="6">
    <source>
        <dbReference type="Proteomes" id="UP001609219"/>
    </source>
</evidence>
<dbReference type="EMBL" id="JBIMSN010000158">
    <property type="protein sequence ID" value="MFH5232751.1"/>
    <property type="molecule type" value="Genomic_DNA"/>
</dbReference>
<evidence type="ECO:0000313" key="3">
    <source>
        <dbReference type="EMBL" id="MFH5232751.1"/>
    </source>
</evidence>
<dbReference type="PANTHER" id="PTHR32309:SF13">
    <property type="entry name" value="FERRIC ENTEROBACTIN TRANSPORT PROTEIN FEPE"/>
    <property type="match status" value="1"/>
</dbReference>
<dbReference type="PANTHER" id="PTHR32309">
    <property type="entry name" value="TYROSINE-PROTEIN KINASE"/>
    <property type="match status" value="1"/>
</dbReference>
<evidence type="ECO:0008006" key="7">
    <source>
        <dbReference type="Google" id="ProtNLM"/>
    </source>
</evidence>
<proteinExistence type="predicted"/>